<dbReference type="GO" id="GO:0003723">
    <property type="term" value="F:RNA binding"/>
    <property type="evidence" value="ECO:0007669"/>
    <property type="project" value="TreeGrafter"/>
</dbReference>
<evidence type="ECO:0000313" key="3">
    <source>
        <dbReference type="EMBL" id="CAH0098808.1"/>
    </source>
</evidence>
<feature type="region of interest" description="Disordered" evidence="1">
    <location>
        <begin position="1"/>
        <end position="39"/>
    </location>
</feature>
<comment type="caution">
    <text evidence="3">The sequence shown here is derived from an EMBL/GenBank/DDBJ whole genome shotgun (WGS) entry which is preliminary data.</text>
</comment>
<keyword evidence="2" id="KW-0812">Transmembrane</keyword>
<keyword evidence="2" id="KW-1133">Transmembrane helix</keyword>
<evidence type="ECO:0000256" key="1">
    <source>
        <dbReference type="SAM" id="MobiDB-lite"/>
    </source>
</evidence>
<organism evidence="3 4">
    <name type="scientific">Daphnia galeata</name>
    <dbReference type="NCBI Taxonomy" id="27404"/>
    <lineage>
        <taxon>Eukaryota</taxon>
        <taxon>Metazoa</taxon>
        <taxon>Ecdysozoa</taxon>
        <taxon>Arthropoda</taxon>
        <taxon>Crustacea</taxon>
        <taxon>Branchiopoda</taxon>
        <taxon>Diplostraca</taxon>
        <taxon>Cladocera</taxon>
        <taxon>Anomopoda</taxon>
        <taxon>Daphniidae</taxon>
        <taxon>Daphnia</taxon>
    </lineage>
</organism>
<evidence type="ECO:0000256" key="2">
    <source>
        <dbReference type="SAM" id="Phobius"/>
    </source>
</evidence>
<dbReference type="InterPro" id="IPR022048">
    <property type="entry name" value="Envelope_fusion-like"/>
</dbReference>
<dbReference type="InterPro" id="IPR028816">
    <property type="entry name" value="Caprin"/>
</dbReference>
<dbReference type="Proteomes" id="UP000789390">
    <property type="component" value="Unassembled WGS sequence"/>
</dbReference>
<gene>
    <name evidence="3" type="ORF">DGAL_LOCUS911</name>
</gene>
<name>A0A8J2W9K7_9CRUS</name>
<dbReference type="AlphaFoldDB" id="A0A8J2W9K7"/>
<protein>
    <submittedName>
        <fullName evidence="3">Uncharacterized protein</fullName>
    </submittedName>
</protein>
<feature type="transmembrane region" description="Helical" evidence="2">
    <location>
        <begin position="46"/>
        <end position="72"/>
    </location>
</feature>
<dbReference type="PANTHER" id="PTHR22922:SF19">
    <property type="entry name" value="CAPRIN HOMOLOG"/>
    <property type="match status" value="1"/>
</dbReference>
<sequence length="674" mass="75861">MEDVPTDTRQEKPPKVSAKEGEEATAPEETRRRSERVRRPPVRYNAAEAAIGAVFLLMGLLAPLLVSGGYLLQRLGVGGRYRRVLHPRSRLRWQRCQRYLGKMRDDPRRAEAKEGERLRTQLRDRAREGLDCLEVIDGRYQVLRGALIGTTDRKKRGLVDVGGTTLQWLFGVATERDLEGVNDHLQALSKETTAIFHAVAHQASMVNDTWRELGEHALIMQQLDKAHRALEKEVNRWRVNMLETMNSLEWQFIMASRIDDAFRSAQRTLDWVRMTLEDFGVGLAMLAVGKLPPELFPPSRLRKVLKEIRPRLNAGWDLTPALQAGNLWKAYQEAQVVSAATAHGLRLFIHLPVIEVTRNFELYETFVLPVFGATGDFGLQYANIPAFLAVDMDRQTFIELSEADVRSCQGRAGAVCPPRGAIYRKNFRKTCAMALFLQDPERTKADCDKVVVEWRGPEAKYLGHRQWAGSMKIPRSLVMSCPLVTGARDFPKAELPSVGIVEIPRGCSVQTDEWILQASHQYSMTSTKSGSDFTPHLKGVHWPVATDWSEKRGGASEQPVTLFPHISLAASLERIANGKATADNFGKTVRAIEEADKERRDGALRPRAYPYELWGGLLAATMLCGGAFVFWVRRGGRRAREVAELYERVGMLEGEARWRSVAAVDGQRLMASRN</sequence>
<dbReference type="Pfam" id="PF12259">
    <property type="entry name" value="Baculo_F"/>
    <property type="match status" value="1"/>
</dbReference>
<dbReference type="PANTHER" id="PTHR22922">
    <property type="entry name" value="GPI-ANCHORED PROTEIN P137"/>
    <property type="match status" value="1"/>
</dbReference>
<keyword evidence="2" id="KW-0472">Membrane</keyword>
<accession>A0A8J2W9K7</accession>
<dbReference type="EMBL" id="CAKKLH010000008">
    <property type="protein sequence ID" value="CAH0098808.1"/>
    <property type="molecule type" value="Genomic_DNA"/>
</dbReference>
<reference evidence="3" key="1">
    <citation type="submission" date="2021-11" db="EMBL/GenBank/DDBJ databases">
        <authorList>
            <person name="Schell T."/>
        </authorList>
    </citation>
    <scope>NUCLEOTIDE SEQUENCE</scope>
    <source>
        <strain evidence="3">M5</strain>
    </source>
</reference>
<dbReference type="OrthoDB" id="6624493at2759"/>
<feature type="compositionally biased region" description="Basic and acidic residues" evidence="1">
    <location>
        <begin position="1"/>
        <end position="32"/>
    </location>
</feature>
<dbReference type="GO" id="GO:0005737">
    <property type="term" value="C:cytoplasm"/>
    <property type="evidence" value="ECO:0007669"/>
    <property type="project" value="TreeGrafter"/>
</dbReference>
<keyword evidence="4" id="KW-1185">Reference proteome</keyword>
<proteinExistence type="predicted"/>
<feature type="transmembrane region" description="Helical" evidence="2">
    <location>
        <begin position="613"/>
        <end position="632"/>
    </location>
</feature>
<evidence type="ECO:0000313" key="4">
    <source>
        <dbReference type="Proteomes" id="UP000789390"/>
    </source>
</evidence>